<gene>
    <name evidence="1" type="ORF">TRIUR3_08258</name>
</gene>
<organism evidence="1">
    <name type="scientific">Triticum urartu</name>
    <name type="common">Red wild einkorn</name>
    <name type="synonym">Crithodium urartu</name>
    <dbReference type="NCBI Taxonomy" id="4572"/>
    <lineage>
        <taxon>Eukaryota</taxon>
        <taxon>Viridiplantae</taxon>
        <taxon>Streptophyta</taxon>
        <taxon>Embryophyta</taxon>
        <taxon>Tracheophyta</taxon>
        <taxon>Spermatophyta</taxon>
        <taxon>Magnoliopsida</taxon>
        <taxon>Liliopsida</taxon>
        <taxon>Poales</taxon>
        <taxon>Poaceae</taxon>
        <taxon>BOP clade</taxon>
        <taxon>Pooideae</taxon>
        <taxon>Triticodae</taxon>
        <taxon>Triticeae</taxon>
        <taxon>Triticinae</taxon>
        <taxon>Triticum</taxon>
    </lineage>
</organism>
<dbReference type="EMBL" id="KD218323">
    <property type="protein sequence ID" value="EMS51593.1"/>
    <property type="molecule type" value="Genomic_DNA"/>
</dbReference>
<name>M7YM56_TRIUA</name>
<dbReference type="AlphaFoldDB" id="M7YM56"/>
<evidence type="ECO:0000313" key="1">
    <source>
        <dbReference type="EMBL" id="EMS51593.1"/>
    </source>
</evidence>
<accession>M7YM56</accession>
<protein>
    <submittedName>
        <fullName evidence="1">Uncharacterized protein</fullName>
    </submittedName>
</protein>
<reference evidence="1" key="1">
    <citation type="journal article" date="2013" name="Nature">
        <title>Draft genome of the wheat A-genome progenitor Triticum urartu.</title>
        <authorList>
            <person name="Ling H.Q."/>
            <person name="Zhao S."/>
            <person name="Liu D."/>
            <person name="Wang J."/>
            <person name="Sun H."/>
            <person name="Zhang C."/>
            <person name="Fan H."/>
            <person name="Li D."/>
            <person name="Dong L."/>
            <person name="Tao Y."/>
            <person name="Gao C."/>
            <person name="Wu H."/>
            <person name="Li Y."/>
            <person name="Cui Y."/>
            <person name="Guo X."/>
            <person name="Zheng S."/>
            <person name="Wang B."/>
            <person name="Yu K."/>
            <person name="Liang Q."/>
            <person name="Yang W."/>
            <person name="Lou X."/>
            <person name="Chen J."/>
            <person name="Feng M."/>
            <person name="Jian J."/>
            <person name="Zhang X."/>
            <person name="Luo G."/>
            <person name="Jiang Y."/>
            <person name="Liu J."/>
            <person name="Wang Z."/>
            <person name="Sha Y."/>
            <person name="Zhang B."/>
            <person name="Wu H."/>
            <person name="Tang D."/>
            <person name="Shen Q."/>
            <person name="Xue P."/>
            <person name="Zou S."/>
            <person name="Wang X."/>
            <person name="Liu X."/>
            <person name="Wang F."/>
            <person name="Yang Y."/>
            <person name="An X."/>
            <person name="Dong Z."/>
            <person name="Zhang K."/>
            <person name="Zhang X."/>
            <person name="Luo M.C."/>
            <person name="Dvorak J."/>
            <person name="Tong Y."/>
            <person name="Wang J."/>
            <person name="Yang H."/>
            <person name="Li Z."/>
            <person name="Wang D."/>
            <person name="Zhang A."/>
            <person name="Wang J."/>
        </authorList>
    </citation>
    <scope>NUCLEOTIDE SEQUENCE</scope>
</reference>
<sequence length="195" mass="22312">MDDYQEEQEEERVPEPIVDGDGVVCIQPLRMVPPEGASDCGIKPDPVDLHEASGDIEGDSKEGCRGGEAQLWRYDEAQLWLYDEAHYQLEMQNRRAHHDEIDDEHVEIELCVLAQMIVQELAQQESQSYTIQETGEANRLALLWTDEEESARWQAAMDEKRHQRKAEANACWKAALEEGQQQRETISHARIDAAI</sequence>
<proteinExistence type="predicted"/>